<dbReference type="InterPro" id="IPR000866">
    <property type="entry name" value="AhpC/TSA"/>
</dbReference>
<dbReference type="GO" id="GO:0008379">
    <property type="term" value="F:thioredoxin peroxidase activity"/>
    <property type="evidence" value="ECO:0007669"/>
    <property type="project" value="InterPro"/>
</dbReference>
<evidence type="ECO:0000256" key="3">
    <source>
        <dbReference type="ARBA" id="ARBA00023157"/>
    </source>
</evidence>
<accession>A0AAE6IKG8</accession>
<dbReference type="InterPro" id="IPR050455">
    <property type="entry name" value="Tpx_Peroxidase_subfamily"/>
</dbReference>
<dbReference type="Gene3D" id="3.40.30.10">
    <property type="entry name" value="Glutaredoxin"/>
    <property type="match status" value="1"/>
</dbReference>
<dbReference type="PANTHER" id="PTHR43110">
    <property type="entry name" value="THIOL PEROXIDASE"/>
    <property type="match status" value="1"/>
</dbReference>
<dbReference type="PANTHER" id="PTHR43110:SF1">
    <property type="entry name" value="THIOL PEROXIDASE"/>
    <property type="match status" value="1"/>
</dbReference>
<evidence type="ECO:0000259" key="5">
    <source>
        <dbReference type="PROSITE" id="PS51352"/>
    </source>
</evidence>
<dbReference type="Proteomes" id="UP000321332">
    <property type="component" value="Chromosome"/>
</dbReference>
<evidence type="ECO:0000256" key="2">
    <source>
        <dbReference type="ARBA" id="ARBA00022862"/>
    </source>
</evidence>
<proteinExistence type="predicted"/>
<evidence type="ECO:0000313" key="7">
    <source>
        <dbReference type="Proteomes" id="UP000321332"/>
    </source>
</evidence>
<dbReference type="PROSITE" id="PS51352">
    <property type="entry name" value="THIOREDOXIN_2"/>
    <property type="match status" value="1"/>
</dbReference>
<dbReference type="SUPFAM" id="SSF52833">
    <property type="entry name" value="Thioredoxin-like"/>
    <property type="match status" value="1"/>
</dbReference>
<dbReference type="InterPro" id="IPR013766">
    <property type="entry name" value="Thioredoxin_domain"/>
</dbReference>
<dbReference type="InterPro" id="IPR002065">
    <property type="entry name" value="TPX"/>
</dbReference>
<sequence length="165" mass="18273">MNVLITGEVAELVGEPLAVGEQLPHFKLEDENGDKVKTADLVGRITLISVVPDLNTDTCSLQTRHFNQTVDQFGDVQFITVSTNSVEEQRDWCAAEGVKNMRVLSDEQESFGYATNLYLPVQGFDTRAVYIVDAQGTVKYAQIIPEVSEEPDYDDALQALKTLMS</sequence>
<keyword evidence="4" id="KW-0676">Redox-active center</keyword>
<reference evidence="6 7" key="1">
    <citation type="submission" date="2019-06" db="EMBL/GenBank/DDBJ databases">
        <title>Genome analyses of bacteria isolated from kimchi.</title>
        <authorList>
            <person name="Lee S."/>
            <person name="Ahn S."/>
            <person name="Roh S."/>
        </authorList>
    </citation>
    <scope>NUCLEOTIDE SEQUENCE [LARGE SCALE GENOMIC DNA]</scope>
    <source>
        <strain evidence="6 7">CBA3620</strain>
    </source>
</reference>
<keyword evidence="3" id="KW-1015">Disulfide bond</keyword>
<evidence type="ECO:0000313" key="6">
    <source>
        <dbReference type="EMBL" id="QEA33643.1"/>
    </source>
</evidence>
<dbReference type="AlphaFoldDB" id="A0AAE6IKG8"/>
<feature type="domain" description="Thioredoxin" evidence="5">
    <location>
        <begin position="17"/>
        <end position="165"/>
    </location>
</feature>
<organism evidence="6 7">
    <name type="scientific">Leuconostoc carnosum</name>
    <dbReference type="NCBI Taxonomy" id="1252"/>
    <lineage>
        <taxon>Bacteria</taxon>
        <taxon>Bacillati</taxon>
        <taxon>Bacillota</taxon>
        <taxon>Bacilli</taxon>
        <taxon>Lactobacillales</taxon>
        <taxon>Lactobacillaceae</taxon>
        <taxon>Leuconostoc</taxon>
    </lineage>
</organism>
<dbReference type="GeneID" id="61187224"/>
<keyword evidence="1" id="KW-0575">Peroxidase</keyword>
<dbReference type="EMBL" id="CP042374">
    <property type="protein sequence ID" value="QEA33643.1"/>
    <property type="molecule type" value="Genomic_DNA"/>
</dbReference>
<protein>
    <submittedName>
        <fullName evidence="6">Peroxiredoxin</fullName>
    </submittedName>
</protein>
<dbReference type="RefSeq" id="WP_014974939.1">
    <property type="nucleotide sequence ID" value="NZ_CP042374.1"/>
</dbReference>
<gene>
    <name evidence="6" type="ORF">FGL89_05645</name>
</gene>
<dbReference type="Pfam" id="PF00578">
    <property type="entry name" value="AhpC-TSA"/>
    <property type="match status" value="1"/>
</dbReference>
<evidence type="ECO:0000256" key="4">
    <source>
        <dbReference type="ARBA" id="ARBA00023284"/>
    </source>
</evidence>
<keyword evidence="2" id="KW-0049">Antioxidant</keyword>
<dbReference type="InterPro" id="IPR036249">
    <property type="entry name" value="Thioredoxin-like_sf"/>
</dbReference>
<name>A0AAE6IKG8_LEUCA</name>
<dbReference type="OMA" id="NWCATEG"/>
<dbReference type="CDD" id="cd03014">
    <property type="entry name" value="PRX_Atyp2cys"/>
    <property type="match status" value="1"/>
</dbReference>
<keyword evidence="1" id="KW-0560">Oxidoreductase</keyword>
<evidence type="ECO:0000256" key="1">
    <source>
        <dbReference type="ARBA" id="ARBA00022559"/>
    </source>
</evidence>